<keyword evidence="1" id="KW-0812">Transmembrane</keyword>
<evidence type="ECO:0000313" key="3">
    <source>
        <dbReference type="Proteomes" id="UP001233172"/>
    </source>
</evidence>
<evidence type="ECO:0000313" key="2">
    <source>
        <dbReference type="EMBL" id="KAK0061929.1"/>
    </source>
</evidence>
<dbReference type="PANTHER" id="PTHR45713:SF6">
    <property type="entry name" value="F5_8 TYPE C DOMAIN-CONTAINING PROTEIN"/>
    <property type="match status" value="1"/>
</dbReference>
<protein>
    <submittedName>
        <fullName evidence="2">Fucolectin-5</fullName>
    </submittedName>
</protein>
<feature type="non-terminal residue" evidence="2">
    <location>
        <position position="88"/>
    </location>
</feature>
<feature type="transmembrane region" description="Helical" evidence="1">
    <location>
        <begin position="6"/>
        <end position="27"/>
    </location>
</feature>
<evidence type="ECO:0000256" key="1">
    <source>
        <dbReference type="SAM" id="Phobius"/>
    </source>
</evidence>
<dbReference type="PANTHER" id="PTHR45713">
    <property type="entry name" value="FTP DOMAIN-CONTAINING PROTEIN"/>
    <property type="match status" value="1"/>
</dbReference>
<reference evidence="2" key="1">
    <citation type="journal article" date="2023" name="PLoS Negl. Trop. Dis.">
        <title>A genome sequence for Biomphalaria pfeifferi, the major vector snail for the human-infecting parasite Schistosoma mansoni.</title>
        <authorList>
            <person name="Bu L."/>
            <person name="Lu L."/>
            <person name="Laidemitt M.R."/>
            <person name="Zhang S.M."/>
            <person name="Mutuku M."/>
            <person name="Mkoji G."/>
            <person name="Steinauer M."/>
            <person name="Loker E.S."/>
        </authorList>
    </citation>
    <scope>NUCLEOTIDE SEQUENCE</scope>
    <source>
        <strain evidence="2">KasaAsao</strain>
    </source>
</reference>
<name>A0AAD8BY17_BIOPF</name>
<dbReference type="AlphaFoldDB" id="A0AAD8BY17"/>
<proteinExistence type="predicted"/>
<dbReference type="InterPro" id="IPR008979">
    <property type="entry name" value="Galactose-bd-like_sf"/>
</dbReference>
<dbReference type="Gene3D" id="2.60.120.260">
    <property type="entry name" value="Galactose-binding domain-like"/>
    <property type="match status" value="1"/>
</dbReference>
<comment type="caution">
    <text evidence="2">The sequence shown here is derived from an EMBL/GenBank/DDBJ whole genome shotgun (WGS) entry which is preliminary data.</text>
</comment>
<gene>
    <name evidence="2" type="ORF">Bpfe_008844</name>
</gene>
<reference evidence="2" key="2">
    <citation type="submission" date="2023-04" db="EMBL/GenBank/DDBJ databases">
        <authorList>
            <person name="Bu L."/>
            <person name="Lu L."/>
            <person name="Laidemitt M.R."/>
            <person name="Zhang S.M."/>
            <person name="Mutuku M."/>
            <person name="Mkoji G."/>
            <person name="Steinauer M."/>
            <person name="Loker E.S."/>
        </authorList>
    </citation>
    <scope>NUCLEOTIDE SEQUENCE</scope>
    <source>
        <strain evidence="2">KasaAsao</strain>
        <tissue evidence="2">Whole Snail</tissue>
    </source>
</reference>
<organism evidence="2 3">
    <name type="scientific">Biomphalaria pfeifferi</name>
    <name type="common">Bloodfluke planorb</name>
    <name type="synonym">Freshwater snail</name>
    <dbReference type="NCBI Taxonomy" id="112525"/>
    <lineage>
        <taxon>Eukaryota</taxon>
        <taxon>Metazoa</taxon>
        <taxon>Spiralia</taxon>
        <taxon>Lophotrochozoa</taxon>
        <taxon>Mollusca</taxon>
        <taxon>Gastropoda</taxon>
        <taxon>Heterobranchia</taxon>
        <taxon>Euthyneura</taxon>
        <taxon>Panpulmonata</taxon>
        <taxon>Hygrophila</taxon>
        <taxon>Lymnaeoidea</taxon>
        <taxon>Planorbidae</taxon>
        <taxon>Biomphalaria</taxon>
    </lineage>
</organism>
<keyword evidence="3" id="KW-1185">Reference proteome</keyword>
<dbReference type="SUPFAM" id="SSF49785">
    <property type="entry name" value="Galactose-binding domain-like"/>
    <property type="match status" value="1"/>
</dbReference>
<accession>A0AAD8BY17</accession>
<keyword evidence="1" id="KW-1133">Transmembrane helix</keyword>
<dbReference type="Proteomes" id="UP001233172">
    <property type="component" value="Unassembled WGS sequence"/>
</dbReference>
<sequence length="88" mass="10053">MVTMNTYFISILLMITIVATVGLYNAARFKPAVQSSEFHSYYAYLGVDGNYNPDVLQGHCQHTDAQWSPWWMVDLCGQFVIEKIQVTN</sequence>
<keyword evidence="1" id="KW-0472">Membrane</keyword>
<dbReference type="EMBL" id="JASAOG010000028">
    <property type="protein sequence ID" value="KAK0061929.1"/>
    <property type="molecule type" value="Genomic_DNA"/>
</dbReference>
<dbReference type="InterPro" id="IPR051941">
    <property type="entry name" value="BG_Antigen-Binding_Lectin"/>
</dbReference>